<comment type="caution">
    <text evidence="1">The sequence shown here is derived from an EMBL/GenBank/DDBJ whole genome shotgun (WGS) entry which is preliminary data.</text>
</comment>
<organism evidence="1 2">
    <name type="scientific">Kitasatospora paranensis</name>
    <dbReference type="NCBI Taxonomy" id="258053"/>
    <lineage>
        <taxon>Bacteria</taxon>
        <taxon>Bacillati</taxon>
        <taxon>Actinomycetota</taxon>
        <taxon>Actinomycetes</taxon>
        <taxon>Kitasatosporales</taxon>
        <taxon>Streptomycetaceae</taxon>
        <taxon>Kitasatospora</taxon>
    </lineage>
</organism>
<name>A0ABW2G226_9ACTN</name>
<proteinExistence type="predicted"/>
<gene>
    <name evidence="1" type="ORF">ACFQMG_21585</name>
</gene>
<evidence type="ECO:0000313" key="1">
    <source>
        <dbReference type="EMBL" id="MFC7182141.1"/>
    </source>
</evidence>
<dbReference type="Proteomes" id="UP001596435">
    <property type="component" value="Unassembled WGS sequence"/>
</dbReference>
<evidence type="ECO:0000313" key="2">
    <source>
        <dbReference type="Proteomes" id="UP001596435"/>
    </source>
</evidence>
<sequence>MANGDAFEKAADAAGRAAGPLWSALAGGPGRVAALGPVPGGRSGAVAESAALAELVELWEEGAFRVEPDVVVPLERAAEVERRAGDGRSVVVTLVALRRM</sequence>
<keyword evidence="2" id="KW-1185">Reference proteome</keyword>
<reference evidence="2" key="1">
    <citation type="journal article" date="2019" name="Int. J. Syst. Evol. Microbiol.">
        <title>The Global Catalogue of Microorganisms (GCM) 10K type strain sequencing project: providing services to taxonomists for standard genome sequencing and annotation.</title>
        <authorList>
            <consortium name="The Broad Institute Genomics Platform"/>
            <consortium name="The Broad Institute Genome Sequencing Center for Infectious Disease"/>
            <person name="Wu L."/>
            <person name="Ma J."/>
        </authorList>
    </citation>
    <scope>NUCLEOTIDE SEQUENCE [LARGE SCALE GENOMIC DNA]</scope>
    <source>
        <strain evidence="2">CGMCC 1.12859</strain>
    </source>
</reference>
<dbReference type="EMBL" id="JBHTAJ010000041">
    <property type="protein sequence ID" value="MFC7182141.1"/>
    <property type="molecule type" value="Genomic_DNA"/>
</dbReference>
<dbReference type="RefSeq" id="WP_380231755.1">
    <property type="nucleotide sequence ID" value="NZ_JBHTAJ010000041.1"/>
</dbReference>
<accession>A0ABW2G226</accession>
<protein>
    <submittedName>
        <fullName evidence="1">Uncharacterized protein</fullName>
    </submittedName>
</protein>